<dbReference type="CDD" id="cd00190">
    <property type="entry name" value="Tryp_SPc"/>
    <property type="match status" value="1"/>
</dbReference>
<dbReference type="AlphaFoldDB" id="A0AAN9AWY5"/>
<keyword evidence="2 5" id="KW-0378">Hydrolase</keyword>
<gene>
    <name evidence="7" type="ORF">V1264_006414</name>
</gene>
<dbReference type="InterPro" id="IPR001254">
    <property type="entry name" value="Trypsin_dom"/>
</dbReference>
<dbReference type="PROSITE" id="PS50240">
    <property type="entry name" value="TRYPSIN_DOM"/>
    <property type="match status" value="1"/>
</dbReference>
<dbReference type="SUPFAM" id="SSF50494">
    <property type="entry name" value="Trypsin-like serine proteases"/>
    <property type="match status" value="1"/>
</dbReference>
<dbReference type="PROSITE" id="PS00135">
    <property type="entry name" value="TRYPSIN_SER"/>
    <property type="match status" value="1"/>
</dbReference>
<dbReference type="Pfam" id="PF00089">
    <property type="entry name" value="Trypsin"/>
    <property type="match status" value="1"/>
</dbReference>
<dbReference type="InterPro" id="IPR018114">
    <property type="entry name" value="TRYPSIN_HIS"/>
</dbReference>
<evidence type="ECO:0000256" key="4">
    <source>
        <dbReference type="ARBA" id="ARBA00023157"/>
    </source>
</evidence>
<dbReference type="InterPro" id="IPR001314">
    <property type="entry name" value="Peptidase_S1A"/>
</dbReference>
<dbReference type="PRINTS" id="PR00722">
    <property type="entry name" value="CHYMOTRYPSIN"/>
</dbReference>
<dbReference type="PANTHER" id="PTHR24252">
    <property type="entry name" value="ACROSIN-RELATED"/>
    <property type="match status" value="1"/>
</dbReference>
<evidence type="ECO:0000313" key="7">
    <source>
        <dbReference type="EMBL" id="KAK7094935.1"/>
    </source>
</evidence>
<evidence type="ECO:0000313" key="8">
    <source>
        <dbReference type="Proteomes" id="UP001374579"/>
    </source>
</evidence>
<reference evidence="7 8" key="1">
    <citation type="submission" date="2024-02" db="EMBL/GenBank/DDBJ databases">
        <title>Chromosome-scale genome assembly of the rough periwinkle Littorina saxatilis.</title>
        <authorList>
            <person name="De Jode A."/>
            <person name="Faria R."/>
            <person name="Formenti G."/>
            <person name="Sims Y."/>
            <person name="Smith T.P."/>
            <person name="Tracey A."/>
            <person name="Wood J.M.D."/>
            <person name="Zagrodzka Z.B."/>
            <person name="Johannesson K."/>
            <person name="Butlin R.K."/>
            <person name="Leder E.H."/>
        </authorList>
    </citation>
    <scope>NUCLEOTIDE SEQUENCE [LARGE SCALE GENOMIC DNA]</scope>
    <source>
        <strain evidence="7">Snail1</strain>
        <tissue evidence="7">Muscle</tissue>
    </source>
</reference>
<evidence type="ECO:0000256" key="3">
    <source>
        <dbReference type="ARBA" id="ARBA00022825"/>
    </source>
</evidence>
<dbReference type="Proteomes" id="UP001374579">
    <property type="component" value="Unassembled WGS sequence"/>
</dbReference>
<protein>
    <recommendedName>
        <fullName evidence="6">Peptidase S1 domain-containing protein</fullName>
    </recommendedName>
</protein>
<keyword evidence="1 5" id="KW-0645">Protease</keyword>
<comment type="caution">
    <text evidence="7">The sequence shown here is derived from an EMBL/GenBank/DDBJ whole genome shotgun (WGS) entry which is preliminary data.</text>
</comment>
<dbReference type="PROSITE" id="PS00134">
    <property type="entry name" value="TRYPSIN_HIS"/>
    <property type="match status" value="1"/>
</dbReference>
<feature type="domain" description="Peptidase S1" evidence="6">
    <location>
        <begin position="6"/>
        <end position="247"/>
    </location>
</feature>
<dbReference type="InterPro" id="IPR009003">
    <property type="entry name" value="Peptidase_S1_PA"/>
</dbReference>
<sequence length="255" mass="28678">MASPMIIGGSPSDPGQWPWQVSLQIIAAVEPWHRCGGVLIHQSWVLTAAHCVEGPFYGDVRNWRVVLAEDNLEVESGREIYRRIARIVSHPGYIRTSNFPNDVALLQLDEGVDLTSGEVRVACLPDQNTPPPDLDNCWISGWGETRDSGGHENAMNELPVKILDNQDCASMWLRVGIHVLDDQLCVGHGDTGACYGDSGGPLMCEQEGRYYISGVMSWLINNCSARGFPNVFTRVTSYLDWIYEKLDFYEWWRYN</sequence>
<organism evidence="7 8">
    <name type="scientific">Littorina saxatilis</name>
    <dbReference type="NCBI Taxonomy" id="31220"/>
    <lineage>
        <taxon>Eukaryota</taxon>
        <taxon>Metazoa</taxon>
        <taxon>Spiralia</taxon>
        <taxon>Lophotrochozoa</taxon>
        <taxon>Mollusca</taxon>
        <taxon>Gastropoda</taxon>
        <taxon>Caenogastropoda</taxon>
        <taxon>Littorinimorpha</taxon>
        <taxon>Littorinoidea</taxon>
        <taxon>Littorinidae</taxon>
        <taxon>Littorina</taxon>
    </lineage>
</organism>
<evidence type="ECO:0000259" key="6">
    <source>
        <dbReference type="PROSITE" id="PS50240"/>
    </source>
</evidence>
<keyword evidence="4" id="KW-1015">Disulfide bond</keyword>
<dbReference type="FunFam" id="2.40.10.10:FF:000003">
    <property type="entry name" value="Transmembrane serine protease 3"/>
    <property type="match status" value="1"/>
</dbReference>
<evidence type="ECO:0000256" key="2">
    <source>
        <dbReference type="ARBA" id="ARBA00022801"/>
    </source>
</evidence>
<evidence type="ECO:0000256" key="5">
    <source>
        <dbReference type="RuleBase" id="RU363034"/>
    </source>
</evidence>
<keyword evidence="8" id="KW-1185">Reference proteome</keyword>
<keyword evidence="3 5" id="KW-0720">Serine protease</keyword>
<name>A0AAN9AWY5_9CAEN</name>
<dbReference type="GO" id="GO:0006508">
    <property type="term" value="P:proteolysis"/>
    <property type="evidence" value="ECO:0007669"/>
    <property type="project" value="UniProtKB-KW"/>
</dbReference>
<dbReference type="SMART" id="SM00020">
    <property type="entry name" value="Tryp_SPc"/>
    <property type="match status" value="1"/>
</dbReference>
<dbReference type="EMBL" id="JBAMIC010000018">
    <property type="protein sequence ID" value="KAK7094935.1"/>
    <property type="molecule type" value="Genomic_DNA"/>
</dbReference>
<dbReference type="GO" id="GO:0004252">
    <property type="term" value="F:serine-type endopeptidase activity"/>
    <property type="evidence" value="ECO:0007669"/>
    <property type="project" value="InterPro"/>
</dbReference>
<proteinExistence type="predicted"/>
<dbReference type="InterPro" id="IPR033116">
    <property type="entry name" value="TRYPSIN_SER"/>
</dbReference>
<dbReference type="InterPro" id="IPR043504">
    <property type="entry name" value="Peptidase_S1_PA_chymotrypsin"/>
</dbReference>
<accession>A0AAN9AWY5</accession>
<dbReference type="PANTHER" id="PTHR24252:SF11">
    <property type="entry name" value="ATRIAL NATRIURETIC PEPTIDE-CONVERTING ENZYME ISOFORM X1"/>
    <property type="match status" value="1"/>
</dbReference>
<dbReference type="Gene3D" id="2.40.10.10">
    <property type="entry name" value="Trypsin-like serine proteases"/>
    <property type="match status" value="1"/>
</dbReference>
<evidence type="ECO:0000256" key="1">
    <source>
        <dbReference type="ARBA" id="ARBA00022670"/>
    </source>
</evidence>